<dbReference type="GO" id="GO:0016747">
    <property type="term" value="F:acyltransferase activity, transferring groups other than amino-acyl groups"/>
    <property type="evidence" value="ECO:0007669"/>
    <property type="project" value="InterPro"/>
</dbReference>
<feature type="domain" description="N-acetyltransferase" evidence="1">
    <location>
        <begin position="1"/>
        <end position="131"/>
    </location>
</feature>
<dbReference type="AlphaFoldDB" id="A0A923L945"/>
<dbReference type="RefSeq" id="WP_186871370.1">
    <property type="nucleotide sequence ID" value="NZ_JACOOL010000019.1"/>
</dbReference>
<sequence length="197" mass="23789">MDWYEKLSKYFPIEEMKSKEHMELLLKEKGDVYHKDDGPYHVMMYAEFDSFIFIDYVWVSAKARGQGIGHKLIEKLKEHNKPIILEVEPVDYDDSDTEKRLHFYKREGFKHAQSIGYNRRSLATNEETPMEILYWSPNDESEEVIYEQMRKMYESIHTYKDEQLYGQSYQPVDEVLTFNEDRESEDILSRIDRNQMK</sequence>
<dbReference type="Pfam" id="PF13508">
    <property type="entry name" value="Acetyltransf_7"/>
    <property type="match status" value="1"/>
</dbReference>
<dbReference type="SUPFAM" id="SSF55729">
    <property type="entry name" value="Acyl-CoA N-acyltransferases (Nat)"/>
    <property type="match status" value="1"/>
</dbReference>
<reference evidence="2" key="1">
    <citation type="submission" date="2020-08" db="EMBL/GenBank/DDBJ databases">
        <title>Genome public.</title>
        <authorList>
            <person name="Liu C."/>
            <person name="Sun Q."/>
        </authorList>
    </citation>
    <scope>NUCLEOTIDE SEQUENCE</scope>
    <source>
        <strain evidence="2">BX22</strain>
    </source>
</reference>
<keyword evidence="3" id="KW-1185">Reference proteome</keyword>
<organism evidence="2 3">
    <name type="scientific">Ornithinibacillus hominis</name>
    <dbReference type="NCBI Taxonomy" id="2763055"/>
    <lineage>
        <taxon>Bacteria</taxon>
        <taxon>Bacillati</taxon>
        <taxon>Bacillota</taxon>
        <taxon>Bacilli</taxon>
        <taxon>Bacillales</taxon>
        <taxon>Bacillaceae</taxon>
        <taxon>Ornithinibacillus</taxon>
    </lineage>
</organism>
<gene>
    <name evidence="2" type="ORF">H8S33_18000</name>
</gene>
<dbReference type="PROSITE" id="PS51186">
    <property type="entry name" value="GNAT"/>
    <property type="match status" value="1"/>
</dbReference>
<evidence type="ECO:0000259" key="1">
    <source>
        <dbReference type="PROSITE" id="PS51186"/>
    </source>
</evidence>
<dbReference type="Proteomes" id="UP000637359">
    <property type="component" value="Unassembled WGS sequence"/>
</dbReference>
<evidence type="ECO:0000313" key="3">
    <source>
        <dbReference type="Proteomes" id="UP000637359"/>
    </source>
</evidence>
<dbReference type="Gene3D" id="3.40.630.30">
    <property type="match status" value="1"/>
</dbReference>
<accession>A0A923L945</accession>
<proteinExistence type="predicted"/>
<dbReference type="InterPro" id="IPR000182">
    <property type="entry name" value="GNAT_dom"/>
</dbReference>
<name>A0A923L945_9BACI</name>
<evidence type="ECO:0000313" key="2">
    <source>
        <dbReference type="EMBL" id="MBC5638669.1"/>
    </source>
</evidence>
<protein>
    <submittedName>
        <fullName evidence="2">GNAT family N-acetyltransferase</fullName>
    </submittedName>
</protein>
<dbReference type="CDD" id="cd04301">
    <property type="entry name" value="NAT_SF"/>
    <property type="match status" value="1"/>
</dbReference>
<dbReference type="InterPro" id="IPR016181">
    <property type="entry name" value="Acyl_CoA_acyltransferase"/>
</dbReference>
<comment type="caution">
    <text evidence="2">The sequence shown here is derived from an EMBL/GenBank/DDBJ whole genome shotgun (WGS) entry which is preliminary data.</text>
</comment>
<dbReference type="EMBL" id="JACOOL010000019">
    <property type="protein sequence ID" value="MBC5638669.1"/>
    <property type="molecule type" value="Genomic_DNA"/>
</dbReference>